<protein>
    <submittedName>
        <fullName evidence="2">Uncharacterized protein</fullName>
    </submittedName>
</protein>
<dbReference type="OMA" id="QNLECHR"/>
<dbReference type="AlphaFoldDB" id="A0A2V5H060"/>
<keyword evidence="3" id="KW-1185">Reference proteome</keyword>
<evidence type="ECO:0000256" key="1">
    <source>
        <dbReference type="SAM" id="MobiDB-lite"/>
    </source>
</evidence>
<sequence>MTWLNCFWHPGSTEPETCAMCRTALGARRGLASHGFPPVLEGQCPCCGPNGFMQPSCQNLECHRNRRLRVLREQARDPDRHDPPPPGPQFPGGIRGPRTIYCIMTQEQEARLSEYERSLPGERLDLGVPMPTLRTARDSEGLPQDPRGAWSWMQYNRQMLEWEVLQELQKCDRREYLQREVVQQLNSRNGMQDSEDAVPSISSTTNGDPGPRDRALERLQTARWAEPDPAPVISTVDIIRFIFKSSIPESYLALIEEYGDREVAPSTAIAIQKLLMRQAIGRPLNWAVRLDTPVRVDRPVPCNCNPRRGPALSIPKVTTRPGSTSYRRRPYSSYRPDTRDSRVLIPTCPCCGVYATDMPWPTFQGATLDNPLLHDDTAPPPEVPVTDIPRLPAQNLNLPMVEYVSMDLEGNVIDEAFEAASEYGEEDDQDDMW</sequence>
<name>A0A2V5H060_ASPV1</name>
<feature type="region of interest" description="Disordered" evidence="1">
    <location>
        <begin position="74"/>
        <end position="95"/>
    </location>
</feature>
<evidence type="ECO:0000313" key="3">
    <source>
        <dbReference type="Proteomes" id="UP000249829"/>
    </source>
</evidence>
<feature type="region of interest" description="Disordered" evidence="1">
    <location>
        <begin position="311"/>
        <end position="335"/>
    </location>
</feature>
<dbReference type="EMBL" id="KZ825159">
    <property type="protein sequence ID" value="PYI17198.1"/>
    <property type="molecule type" value="Genomic_DNA"/>
</dbReference>
<feature type="region of interest" description="Disordered" evidence="1">
    <location>
        <begin position="187"/>
        <end position="213"/>
    </location>
</feature>
<proteinExistence type="predicted"/>
<feature type="compositionally biased region" description="Low complexity" evidence="1">
    <location>
        <begin position="318"/>
        <end position="335"/>
    </location>
</feature>
<dbReference type="Proteomes" id="UP000249829">
    <property type="component" value="Unassembled WGS sequence"/>
</dbReference>
<evidence type="ECO:0000313" key="2">
    <source>
        <dbReference type="EMBL" id="PYI17198.1"/>
    </source>
</evidence>
<organism evidence="2 3">
    <name type="scientific">Aspergillus violaceofuscus (strain CBS 115571)</name>
    <dbReference type="NCBI Taxonomy" id="1450538"/>
    <lineage>
        <taxon>Eukaryota</taxon>
        <taxon>Fungi</taxon>
        <taxon>Dikarya</taxon>
        <taxon>Ascomycota</taxon>
        <taxon>Pezizomycotina</taxon>
        <taxon>Eurotiomycetes</taxon>
        <taxon>Eurotiomycetidae</taxon>
        <taxon>Eurotiales</taxon>
        <taxon>Aspergillaceae</taxon>
        <taxon>Aspergillus</taxon>
    </lineage>
</organism>
<feature type="region of interest" description="Disordered" evidence="1">
    <location>
        <begin position="122"/>
        <end position="142"/>
    </location>
</feature>
<accession>A0A2V5H060</accession>
<feature type="compositionally biased region" description="Basic and acidic residues" evidence="1">
    <location>
        <begin position="74"/>
        <end position="83"/>
    </location>
</feature>
<gene>
    <name evidence="2" type="ORF">BO99DRAFT_414456</name>
</gene>
<reference evidence="2 3" key="1">
    <citation type="submission" date="2018-02" db="EMBL/GenBank/DDBJ databases">
        <title>The genomes of Aspergillus section Nigri reveals drivers in fungal speciation.</title>
        <authorList>
            <consortium name="DOE Joint Genome Institute"/>
            <person name="Vesth T.C."/>
            <person name="Nybo J."/>
            <person name="Theobald S."/>
            <person name="Brandl J."/>
            <person name="Frisvad J.C."/>
            <person name="Nielsen K.F."/>
            <person name="Lyhne E.K."/>
            <person name="Kogle M.E."/>
            <person name="Kuo A."/>
            <person name="Riley R."/>
            <person name="Clum A."/>
            <person name="Nolan M."/>
            <person name="Lipzen A."/>
            <person name="Salamov A."/>
            <person name="Henrissat B."/>
            <person name="Wiebenga A."/>
            <person name="De vries R.P."/>
            <person name="Grigoriev I.V."/>
            <person name="Mortensen U.H."/>
            <person name="Andersen M.R."/>
            <person name="Baker S.E."/>
        </authorList>
    </citation>
    <scope>NUCLEOTIDE SEQUENCE [LARGE SCALE GENOMIC DNA]</scope>
    <source>
        <strain evidence="2 3">CBS 115571</strain>
    </source>
</reference>